<dbReference type="EMBL" id="CP034206">
    <property type="protein sequence ID" value="QBZ59339.1"/>
    <property type="molecule type" value="Genomic_DNA"/>
</dbReference>
<protein>
    <submittedName>
        <fullName evidence="1">Uncharacterized protein</fullName>
    </submittedName>
</protein>
<evidence type="ECO:0000313" key="1">
    <source>
        <dbReference type="EMBL" id="QBZ59339.1"/>
    </source>
</evidence>
<name>A0A4P7N9X6_PYROR</name>
<dbReference type="AlphaFoldDB" id="A0A4P7N9X6"/>
<sequence length="261" mass="29331">MQRKKKQRKRVGDLGTRSPAACAAIQFTPGIIDNARHGQEKKACPQQGKFQIACKTREEPPKRRLIGPNTHKYNGSERLSVTCCAPSLAAPYGVPFCFFFDSIKRKYKVEKLRTVGEKLQLAQRRASAGSKDSGCRDYKPTLPSFIPSPDQIWQGPEMLRRYPTTHPKVAVSPVFHLWQANEDFISVWAEVCGKTQLLVLQCGKSCPSNIYGSWSEQILGPKAALSWCDPPTLERPVPDFEFLLVLGMFLEGYRMMNRAGP</sequence>
<proteinExistence type="predicted"/>
<organism evidence="1 2">
    <name type="scientific">Pyricularia oryzae</name>
    <name type="common">Rice blast fungus</name>
    <name type="synonym">Magnaporthe oryzae</name>
    <dbReference type="NCBI Taxonomy" id="318829"/>
    <lineage>
        <taxon>Eukaryota</taxon>
        <taxon>Fungi</taxon>
        <taxon>Dikarya</taxon>
        <taxon>Ascomycota</taxon>
        <taxon>Pezizomycotina</taxon>
        <taxon>Sordariomycetes</taxon>
        <taxon>Sordariomycetidae</taxon>
        <taxon>Magnaporthales</taxon>
        <taxon>Pyriculariaceae</taxon>
        <taxon>Pyricularia</taxon>
    </lineage>
</organism>
<gene>
    <name evidence="1" type="ORF">PoMZ_04300</name>
</gene>
<accession>A0A4P7N9X6</accession>
<dbReference type="Proteomes" id="UP000294847">
    <property type="component" value="Chromosome 3"/>
</dbReference>
<evidence type="ECO:0000313" key="2">
    <source>
        <dbReference type="Proteomes" id="UP000294847"/>
    </source>
</evidence>
<reference evidence="1 2" key="1">
    <citation type="journal article" date="2019" name="Mol. Biol. Evol.">
        <title>Blast fungal genomes show frequent chromosomal changes, gene gains and losses, and effector gene turnover.</title>
        <authorList>
            <person name="Gomez Luciano L.B."/>
            <person name="Jason Tsai I."/>
            <person name="Chuma I."/>
            <person name="Tosa Y."/>
            <person name="Chen Y.H."/>
            <person name="Li J.Y."/>
            <person name="Li M.Y."/>
            <person name="Jade Lu M.Y."/>
            <person name="Nakayashiki H."/>
            <person name="Li W.H."/>
        </authorList>
    </citation>
    <scope>NUCLEOTIDE SEQUENCE [LARGE SCALE GENOMIC DNA]</scope>
    <source>
        <strain evidence="1">MZ5-1-6</strain>
    </source>
</reference>